<name>A0ABP6U7L1_9ACTN</name>
<organism evidence="2 3">
    <name type="scientific">Streptomyces prasinosporus</name>
    <dbReference type="NCBI Taxonomy" id="68256"/>
    <lineage>
        <taxon>Bacteria</taxon>
        <taxon>Bacillati</taxon>
        <taxon>Actinomycetota</taxon>
        <taxon>Actinomycetes</taxon>
        <taxon>Kitasatosporales</taxon>
        <taxon>Streptomycetaceae</taxon>
        <taxon>Streptomyces</taxon>
        <taxon>Streptomyces albogriseolus group</taxon>
    </lineage>
</organism>
<evidence type="ECO:0000313" key="3">
    <source>
        <dbReference type="Proteomes" id="UP001501455"/>
    </source>
</evidence>
<protein>
    <submittedName>
        <fullName evidence="2">Uncharacterized protein</fullName>
    </submittedName>
</protein>
<reference evidence="3" key="1">
    <citation type="journal article" date="2019" name="Int. J. Syst. Evol. Microbiol.">
        <title>The Global Catalogue of Microorganisms (GCM) 10K type strain sequencing project: providing services to taxonomists for standard genome sequencing and annotation.</title>
        <authorList>
            <consortium name="The Broad Institute Genomics Platform"/>
            <consortium name="The Broad Institute Genome Sequencing Center for Infectious Disease"/>
            <person name="Wu L."/>
            <person name="Ma J."/>
        </authorList>
    </citation>
    <scope>NUCLEOTIDE SEQUENCE [LARGE SCALE GENOMIC DNA]</scope>
    <source>
        <strain evidence="3">JCM 4816</strain>
    </source>
</reference>
<proteinExistence type="predicted"/>
<dbReference type="EMBL" id="BAAAXF010000071">
    <property type="protein sequence ID" value="GAA3502718.1"/>
    <property type="molecule type" value="Genomic_DNA"/>
</dbReference>
<evidence type="ECO:0000256" key="1">
    <source>
        <dbReference type="SAM" id="MobiDB-lite"/>
    </source>
</evidence>
<sequence>MTRLHVLPQWYGEGDDRQAALDLFDAFGSEEKSPHAHMGGHTGVPRFAGTPRPGSSPGT</sequence>
<comment type="caution">
    <text evidence="2">The sequence shown here is derived from an EMBL/GenBank/DDBJ whole genome shotgun (WGS) entry which is preliminary data.</text>
</comment>
<accession>A0ABP6U7L1</accession>
<keyword evidence="3" id="KW-1185">Reference proteome</keyword>
<dbReference type="Proteomes" id="UP001501455">
    <property type="component" value="Unassembled WGS sequence"/>
</dbReference>
<evidence type="ECO:0000313" key="2">
    <source>
        <dbReference type="EMBL" id="GAA3502718.1"/>
    </source>
</evidence>
<gene>
    <name evidence="2" type="ORF">GCM10019016_098270</name>
</gene>
<feature type="region of interest" description="Disordered" evidence="1">
    <location>
        <begin position="31"/>
        <end position="59"/>
    </location>
</feature>